<comment type="subcellular location">
    <subcellularLocation>
        <location evidence="3 19">Cytoplasm</location>
    </subcellularLocation>
</comment>
<dbReference type="GO" id="GO:0008360">
    <property type="term" value="P:regulation of cell shape"/>
    <property type="evidence" value="ECO:0007669"/>
    <property type="project" value="UniProtKB-KW"/>
</dbReference>
<evidence type="ECO:0000256" key="18">
    <source>
        <dbReference type="ARBA" id="ARBA00048914"/>
    </source>
</evidence>
<comment type="cofactor">
    <cofactor evidence="1 19">
        <name>FAD</name>
        <dbReference type="ChEBI" id="CHEBI:57692"/>
    </cofactor>
</comment>
<keyword evidence="13 19" id="KW-0573">Peptidoglycan synthesis</keyword>
<comment type="function">
    <text evidence="2 19">Cell wall formation.</text>
</comment>
<dbReference type="InterPro" id="IPR036318">
    <property type="entry name" value="FAD-bd_PCMH-like_sf"/>
</dbReference>
<reference evidence="21 22" key="1">
    <citation type="submission" date="2006-11" db="EMBL/GenBank/DDBJ databases">
        <authorList>
            <person name="Giovannoni S."/>
            <person name="Vergin K."/>
            <person name="Ferriera S."/>
            <person name="Johnson J."/>
            <person name="Kravitz S."/>
            <person name="Beeson K."/>
            <person name="Sutton G."/>
            <person name="Rogers Y.-H."/>
            <person name="Friedman R."/>
            <person name="Frazier M."/>
            <person name="Venter J.C."/>
        </authorList>
    </citation>
    <scope>NUCLEOTIDE SEQUENCE [LARGE SCALE GENOMIC DNA]</scope>
    <source>
        <strain evidence="21 22">HTCC2181</strain>
    </source>
</reference>
<dbReference type="OrthoDB" id="9804753at2"/>
<keyword evidence="7 19" id="KW-0963">Cytoplasm</keyword>
<dbReference type="NCBIfam" id="NF010480">
    <property type="entry name" value="PRK13905.1"/>
    <property type="match status" value="1"/>
</dbReference>
<dbReference type="GO" id="GO:0051301">
    <property type="term" value="P:cell division"/>
    <property type="evidence" value="ECO:0007669"/>
    <property type="project" value="UniProtKB-KW"/>
</dbReference>
<evidence type="ECO:0000256" key="13">
    <source>
        <dbReference type="ARBA" id="ARBA00022984"/>
    </source>
</evidence>
<dbReference type="InterPro" id="IPR036635">
    <property type="entry name" value="MurB_C_sf"/>
</dbReference>
<evidence type="ECO:0000256" key="14">
    <source>
        <dbReference type="ARBA" id="ARBA00023002"/>
    </source>
</evidence>
<dbReference type="InterPro" id="IPR016167">
    <property type="entry name" value="FAD-bd_PCMH_sub1"/>
</dbReference>
<dbReference type="InterPro" id="IPR003170">
    <property type="entry name" value="MurB"/>
</dbReference>
<dbReference type="InterPro" id="IPR011601">
    <property type="entry name" value="MurB_C"/>
</dbReference>
<dbReference type="InterPro" id="IPR016166">
    <property type="entry name" value="FAD-bd_PCMH"/>
</dbReference>
<evidence type="ECO:0000256" key="8">
    <source>
        <dbReference type="ARBA" id="ARBA00022618"/>
    </source>
</evidence>
<dbReference type="Pfam" id="PF02873">
    <property type="entry name" value="MurB_C"/>
    <property type="match status" value="1"/>
</dbReference>
<protein>
    <recommendedName>
        <fullName evidence="6 19">UDP-N-acetylenolpyruvoylglucosamine reductase</fullName>
        <ecNumber evidence="5 19">1.3.1.98</ecNumber>
    </recommendedName>
    <alternativeName>
        <fullName evidence="17 19">UDP-N-acetylmuramate dehydrogenase</fullName>
    </alternativeName>
</protein>
<evidence type="ECO:0000256" key="3">
    <source>
        <dbReference type="ARBA" id="ARBA00004496"/>
    </source>
</evidence>
<evidence type="ECO:0000256" key="1">
    <source>
        <dbReference type="ARBA" id="ARBA00001974"/>
    </source>
</evidence>
<dbReference type="Proteomes" id="UP000054262">
    <property type="component" value="Unassembled WGS sequence"/>
</dbReference>
<name>A0P5K9_9PROT</name>
<feature type="active site" evidence="19">
    <location>
        <position position="164"/>
    </location>
</feature>
<evidence type="ECO:0000256" key="16">
    <source>
        <dbReference type="ARBA" id="ARBA00023316"/>
    </source>
</evidence>
<comment type="pathway">
    <text evidence="4 19">Cell wall biogenesis; peptidoglycan biosynthesis.</text>
</comment>
<comment type="catalytic activity">
    <reaction evidence="18 19">
        <text>UDP-N-acetyl-alpha-D-muramate + NADP(+) = UDP-N-acetyl-3-O-(1-carboxyvinyl)-alpha-D-glucosamine + NADPH + H(+)</text>
        <dbReference type="Rhea" id="RHEA:12248"/>
        <dbReference type="ChEBI" id="CHEBI:15378"/>
        <dbReference type="ChEBI" id="CHEBI:57783"/>
        <dbReference type="ChEBI" id="CHEBI:58349"/>
        <dbReference type="ChEBI" id="CHEBI:68483"/>
        <dbReference type="ChEBI" id="CHEBI:70757"/>
        <dbReference type="EC" id="1.3.1.98"/>
    </reaction>
</comment>
<evidence type="ECO:0000256" key="5">
    <source>
        <dbReference type="ARBA" id="ARBA00012518"/>
    </source>
</evidence>
<evidence type="ECO:0000256" key="11">
    <source>
        <dbReference type="ARBA" id="ARBA00022857"/>
    </source>
</evidence>
<dbReference type="GO" id="GO:0071949">
    <property type="term" value="F:FAD binding"/>
    <property type="evidence" value="ECO:0007669"/>
    <property type="project" value="InterPro"/>
</dbReference>
<dbReference type="GO" id="GO:0005829">
    <property type="term" value="C:cytosol"/>
    <property type="evidence" value="ECO:0007669"/>
    <property type="project" value="TreeGrafter"/>
</dbReference>
<dbReference type="Gene3D" id="3.30.465.10">
    <property type="match status" value="1"/>
</dbReference>
<evidence type="ECO:0000256" key="4">
    <source>
        <dbReference type="ARBA" id="ARBA00004752"/>
    </source>
</evidence>
<dbReference type="InterPro" id="IPR006094">
    <property type="entry name" value="Oxid_FAD_bind_N"/>
</dbReference>
<dbReference type="PROSITE" id="PS51387">
    <property type="entry name" value="FAD_PCMH"/>
    <property type="match status" value="1"/>
</dbReference>
<evidence type="ECO:0000256" key="19">
    <source>
        <dbReference type="HAMAP-Rule" id="MF_00037"/>
    </source>
</evidence>
<keyword evidence="14 19" id="KW-0560">Oxidoreductase</keyword>
<dbReference type="SUPFAM" id="SSF56176">
    <property type="entry name" value="FAD-binding/transporter-associated domain-like"/>
    <property type="match status" value="1"/>
</dbReference>
<sequence length="295" mass="32860">MIEANKIHHNVGLKDFNSWRVGGIARNFYICTDKNILSAHIKSKLMEYPLYFIGLGSNTLFRDGLIKGTIVLMSKAMGNIVQQPPYFYADAGISCSKLAKFVAKSGHKESAFLAGIPGSVGGALAMNAGCYGSETWDFISKVLLIDLNGNQFTRYKEEFDVGYRKVVNKKGLNEYFLGAWFVFPEGEKETAQTAIKDLLRNRKDTQPLEWPTAGSTFRNPPNNYAAKLIEDCDLKGHCIGGAQVSNKHANFIINIGNATALDIERLIEHIKKRVLEVKKITLETEIRFIGEEFGP</sequence>
<keyword evidence="10 19" id="KW-0274">FAD</keyword>
<dbReference type="AlphaFoldDB" id="A0P5K9"/>
<evidence type="ECO:0000256" key="7">
    <source>
        <dbReference type="ARBA" id="ARBA00022490"/>
    </source>
</evidence>
<dbReference type="GO" id="GO:0071555">
    <property type="term" value="P:cell wall organization"/>
    <property type="evidence" value="ECO:0007669"/>
    <property type="project" value="UniProtKB-KW"/>
</dbReference>
<proteinExistence type="inferred from homology"/>
<accession>A0P5K9</accession>
<organism evidence="21 22">
    <name type="scientific">Methylophilales bacterium HTCC2181</name>
    <dbReference type="NCBI Taxonomy" id="383631"/>
    <lineage>
        <taxon>Bacteria</taxon>
        <taxon>Pseudomonadati</taxon>
        <taxon>Pseudomonadota</taxon>
        <taxon>Betaproteobacteria</taxon>
        <taxon>Nitrosomonadales</taxon>
        <taxon>OM43 clade</taxon>
    </lineage>
</organism>
<evidence type="ECO:0000256" key="9">
    <source>
        <dbReference type="ARBA" id="ARBA00022630"/>
    </source>
</evidence>
<dbReference type="NCBIfam" id="TIGR00179">
    <property type="entry name" value="murB"/>
    <property type="match status" value="1"/>
</dbReference>
<dbReference type="SUPFAM" id="SSF56194">
    <property type="entry name" value="Uridine diphospho-N-Acetylenolpyruvylglucosamine reductase, MurB, C-terminal domain"/>
    <property type="match status" value="1"/>
</dbReference>
<keyword evidence="9 19" id="KW-0285">Flavoprotein</keyword>
<evidence type="ECO:0000259" key="20">
    <source>
        <dbReference type="PROSITE" id="PS51387"/>
    </source>
</evidence>
<keyword evidence="16 19" id="KW-0961">Cell wall biogenesis/degradation</keyword>
<feature type="domain" description="FAD-binding PCMH-type" evidence="20">
    <location>
        <begin position="21"/>
        <end position="201"/>
    </location>
</feature>
<evidence type="ECO:0000313" key="22">
    <source>
        <dbReference type="Proteomes" id="UP000054262"/>
    </source>
</evidence>
<gene>
    <name evidence="19 21" type="primary">murB</name>
    <name evidence="21" type="ORF">MB2181_02060</name>
</gene>
<evidence type="ECO:0000256" key="12">
    <source>
        <dbReference type="ARBA" id="ARBA00022960"/>
    </source>
</evidence>
<dbReference type="GO" id="GO:0008762">
    <property type="term" value="F:UDP-N-acetylmuramate dehydrogenase activity"/>
    <property type="evidence" value="ECO:0007669"/>
    <property type="project" value="UniProtKB-UniRule"/>
</dbReference>
<keyword evidence="11 19" id="KW-0521">NADP</keyword>
<dbReference type="HAMAP" id="MF_00037">
    <property type="entry name" value="MurB"/>
    <property type="match status" value="1"/>
</dbReference>
<dbReference type="UniPathway" id="UPA00219"/>
<dbReference type="GO" id="GO:0009252">
    <property type="term" value="P:peptidoglycan biosynthetic process"/>
    <property type="evidence" value="ECO:0007669"/>
    <property type="project" value="UniProtKB-UniRule"/>
</dbReference>
<evidence type="ECO:0000256" key="6">
    <source>
        <dbReference type="ARBA" id="ARBA00015188"/>
    </source>
</evidence>
<evidence type="ECO:0000313" key="21">
    <source>
        <dbReference type="EMBL" id="EAV46819.1"/>
    </source>
</evidence>
<evidence type="ECO:0000256" key="17">
    <source>
        <dbReference type="ARBA" id="ARBA00031026"/>
    </source>
</evidence>
<dbReference type="Pfam" id="PF01565">
    <property type="entry name" value="FAD_binding_4"/>
    <property type="match status" value="1"/>
</dbReference>
<comment type="caution">
    <text evidence="21">The sequence shown here is derived from an EMBL/GenBank/DDBJ whole genome shotgun (WGS) entry which is preliminary data.</text>
</comment>
<keyword evidence="15 19" id="KW-0131">Cell cycle</keyword>
<evidence type="ECO:0000256" key="10">
    <source>
        <dbReference type="ARBA" id="ARBA00022827"/>
    </source>
</evidence>
<dbReference type="EMBL" id="AAUX01000001">
    <property type="protein sequence ID" value="EAV46819.1"/>
    <property type="molecule type" value="Genomic_DNA"/>
</dbReference>
<dbReference type="EC" id="1.3.1.98" evidence="5 19"/>
<comment type="similarity">
    <text evidence="19">Belongs to the MurB family.</text>
</comment>
<dbReference type="Gene3D" id="3.90.78.10">
    <property type="entry name" value="UDP-N-acetylenolpyruvoylglucosamine reductase, C-terminal domain"/>
    <property type="match status" value="1"/>
</dbReference>
<keyword evidence="8 19" id="KW-0132">Cell division</keyword>
<dbReference type="InterPro" id="IPR016169">
    <property type="entry name" value="FAD-bd_PCMH_sub2"/>
</dbReference>
<dbReference type="PANTHER" id="PTHR21071:SF4">
    <property type="entry name" value="UDP-N-ACETYLENOLPYRUVOYLGLUCOSAMINE REDUCTASE"/>
    <property type="match status" value="1"/>
</dbReference>
<feature type="active site" evidence="19">
    <location>
        <position position="285"/>
    </location>
</feature>
<dbReference type="PANTHER" id="PTHR21071">
    <property type="entry name" value="UDP-N-ACETYLENOLPYRUVOYLGLUCOSAMINE REDUCTASE"/>
    <property type="match status" value="1"/>
</dbReference>
<evidence type="ECO:0000256" key="2">
    <source>
        <dbReference type="ARBA" id="ARBA00003921"/>
    </source>
</evidence>
<dbReference type="Gene3D" id="3.30.43.10">
    <property type="entry name" value="Uridine Diphospho-n-acetylenolpyruvylglucosamine Reductase, domain 2"/>
    <property type="match status" value="1"/>
</dbReference>
<evidence type="ECO:0000256" key="15">
    <source>
        <dbReference type="ARBA" id="ARBA00023306"/>
    </source>
</evidence>
<feature type="active site" description="Proton donor" evidence="19">
    <location>
        <position position="215"/>
    </location>
</feature>
<keyword evidence="22" id="KW-1185">Reference proteome</keyword>
<keyword evidence="12 19" id="KW-0133">Cell shape</keyword>